<evidence type="ECO:0000256" key="4">
    <source>
        <dbReference type="ARBA" id="ARBA00023136"/>
    </source>
</evidence>
<comment type="subcellular location">
    <subcellularLocation>
        <location evidence="1">Membrane</location>
        <topology evidence="1">Multi-pass membrane protein</topology>
    </subcellularLocation>
</comment>
<dbReference type="HOGENOM" id="CLU_1130428_0_0_1"/>
<dbReference type="AlphaFoldDB" id="A0A0D3BGP2"/>
<dbReference type="EnsemblPlants" id="Bo3g120680.1">
    <property type="protein sequence ID" value="Bo3g120680.1"/>
    <property type="gene ID" value="Bo3g120680"/>
</dbReference>
<dbReference type="GO" id="GO:0015112">
    <property type="term" value="F:nitrate transmembrane transporter activity"/>
    <property type="evidence" value="ECO:0007669"/>
    <property type="project" value="InterPro"/>
</dbReference>
<dbReference type="eggNOG" id="ENOG502QPIC">
    <property type="taxonomic scope" value="Eukaryota"/>
</dbReference>
<keyword evidence="3 5" id="KW-1133">Transmembrane helix</keyword>
<organism evidence="6 7">
    <name type="scientific">Brassica oleracea var. oleracea</name>
    <dbReference type="NCBI Taxonomy" id="109376"/>
    <lineage>
        <taxon>Eukaryota</taxon>
        <taxon>Viridiplantae</taxon>
        <taxon>Streptophyta</taxon>
        <taxon>Embryophyta</taxon>
        <taxon>Tracheophyta</taxon>
        <taxon>Spermatophyta</taxon>
        <taxon>Magnoliopsida</taxon>
        <taxon>eudicotyledons</taxon>
        <taxon>Gunneridae</taxon>
        <taxon>Pentapetalae</taxon>
        <taxon>rosids</taxon>
        <taxon>malvids</taxon>
        <taxon>Brassicales</taxon>
        <taxon>Brassicaceae</taxon>
        <taxon>Brassiceae</taxon>
        <taxon>Brassica</taxon>
    </lineage>
</organism>
<accession>A0A0D3BGP2</accession>
<dbReference type="InterPro" id="IPR036259">
    <property type="entry name" value="MFS_trans_sf"/>
</dbReference>
<evidence type="ECO:0000256" key="3">
    <source>
        <dbReference type="ARBA" id="ARBA00022989"/>
    </source>
</evidence>
<feature type="transmembrane region" description="Helical" evidence="5">
    <location>
        <begin position="74"/>
        <end position="99"/>
    </location>
</feature>
<evidence type="ECO:0000313" key="7">
    <source>
        <dbReference type="Proteomes" id="UP000032141"/>
    </source>
</evidence>
<dbReference type="InterPro" id="IPR044772">
    <property type="entry name" value="NO3_transporter"/>
</dbReference>
<dbReference type="Proteomes" id="UP000032141">
    <property type="component" value="Chromosome C3"/>
</dbReference>
<evidence type="ECO:0000313" key="6">
    <source>
        <dbReference type="EnsemblPlants" id="Bo3g120680.1"/>
    </source>
</evidence>
<reference evidence="6 7" key="1">
    <citation type="journal article" date="2014" name="Genome Biol.">
        <title>Transcriptome and methylome profiling reveals relics of genome dominance in the mesopolyploid Brassica oleracea.</title>
        <authorList>
            <person name="Parkin I.A."/>
            <person name="Koh C."/>
            <person name="Tang H."/>
            <person name="Robinson S.J."/>
            <person name="Kagale S."/>
            <person name="Clarke W.E."/>
            <person name="Town C.D."/>
            <person name="Nixon J."/>
            <person name="Krishnakumar V."/>
            <person name="Bidwell S.L."/>
            <person name="Denoeud F."/>
            <person name="Belcram H."/>
            <person name="Links M.G."/>
            <person name="Just J."/>
            <person name="Clarke C."/>
            <person name="Bender T."/>
            <person name="Huebert T."/>
            <person name="Mason A.S."/>
            <person name="Pires J.C."/>
            <person name="Barker G."/>
            <person name="Moore J."/>
            <person name="Walley P.G."/>
            <person name="Manoli S."/>
            <person name="Batley J."/>
            <person name="Edwards D."/>
            <person name="Nelson M.N."/>
            <person name="Wang X."/>
            <person name="Paterson A.H."/>
            <person name="King G."/>
            <person name="Bancroft I."/>
            <person name="Chalhoub B."/>
            <person name="Sharpe A.G."/>
        </authorList>
    </citation>
    <scope>NUCLEOTIDE SEQUENCE</scope>
    <source>
        <strain evidence="6 7">cv. TO1000</strain>
    </source>
</reference>
<dbReference type="STRING" id="109376.A0A0D3BGP2"/>
<keyword evidence="2 5" id="KW-0812">Transmembrane</keyword>
<evidence type="ECO:0000256" key="1">
    <source>
        <dbReference type="ARBA" id="ARBA00004141"/>
    </source>
</evidence>
<keyword evidence="7" id="KW-1185">Reference proteome</keyword>
<evidence type="ECO:0000256" key="2">
    <source>
        <dbReference type="ARBA" id="ARBA00022692"/>
    </source>
</evidence>
<dbReference type="GO" id="GO:0016020">
    <property type="term" value="C:membrane"/>
    <property type="evidence" value="ECO:0007669"/>
    <property type="project" value="UniProtKB-SubCell"/>
</dbReference>
<protein>
    <submittedName>
        <fullName evidence="6">Uncharacterized protein</fullName>
    </submittedName>
</protein>
<dbReference type="PANTHER" id="PTHR23515">
    <property type="entry name" value="HIGH-AFFINITY NITRATE TRANSPORTER 2.3"/>
    <property type="match status" value="1"/>
</dbReference>
<keyword evidence="4 5" id="KW-0472">Membrane</keyword>
<dbReference type="SUPFAM" id="SSF103473">
    <property type="entry name" value="MFS general substrate transporter"/>
    <property type="match status" value="1"/>
</dbReference>
<reference evidence="6" key="2">
    <citation type="submission" date="2015-03" db="UniProtKB">
        <authorList>
            <consortium name="EnsemblPlants"/>
        </authorList>
    </citation>
    <scope>IDENTIFICATION</scope>
</reference>
<sequence>MAYRNEEEGSIGTSMHGITGKEHVFSFSDQGEDTRSSHSVQSEDPTAKFALPVDSEHKAKMFKPLSFTKPHMRAFLLGWISFFTCFISTFAAAPLVPIIRDNLDSTKTDIGNAGVASVSGAIFSRLAMGAVCDLLSGLEDFTESILTPAKNIEVLWFFITWFSSFTHLKVFSQMVLMFHLDIYVTLKDLWEVFSEVFHPLAHYILEDFPKVFQSLVKYNVLEVFLEVFSRSLLPYQVESKLIFVEE</sequence>
<name>A0A0D3BGP2_BRAOL</name>
<proteinExistence type="predicted"/>
<dbReference type="Gramene" id="Bo3g120680.1">
    <property type="protein sequence ID" value="Bo3g120680.1"/>
    <property type="gene ID" value="Bo3g120680"/>
</dbReference>
<evidence type="ECO:0000256" key="5">
    <source>
        <dbReference type="SAM" id="Phobius"/>
    </source>
</evidence>